<dbReference type="CDD" id="cd01992">
    <property type="entry name" value="TilS_N"/>
    <property type="match status" value="1"/>
</dbReference>
<keyword evidence="4 8" id="KW-0819">tRNA processing</keyword>
<dbReference type="InterPro" id="IPR012795">
    <property type="entry name" value="tRNA_Ile_lys_synt_N"/>
</dbReference>
<protein>
    <recommendedName>
        <fullName evidence="8">tRNA(Ile)-lysidine synthase</fullName>
        <ecNumber evidence="8">6.3.4.19</ecNumber>
    </recommendedName>
    <alternativeName>
        <fullName evidence="8">tRNA(Ile)-2-lysyl-cytidine synthase</fullName>
    </alternativeName>
    <alternativeName>
        <fullName evidence="8">tRNA(Ile)-lysidine synthetase</fullName>
    </alternativeName>
</protein>
<dbReference type="GO" id="GO:0006400">
    <property type="term" value="P:tRNA modification"/>
    <property type="evidence" value="ECO:0007669"/>
    <property type="project" value="UniProtKB-UniRule"/>
</dbReference>
<dbReference type="InterPro" id="IPR012796">
    <property type="entry name" value="Lysidine-tRNA-synth_C"/>
</dbReference>
<evidence type="ECO:0000313" key="11">
    <source>
        <dbReference type="Proteomes" id="UP000281985"/>
    </source>
</evidence>
<evidence type="ECO:0000256" key="8">
    <source>
        <dbReference type="HAMAP-Rule" id="MF_01161"/>
    </source>
</evidence>
<dbReference type="RefSeq" id="WP_121918074.1">
    <property type="nucleotide sequence ID" value="NZ_REFV01000013.1"/>
</dbReference>
<gene>
    <name evidence="8 10" type="primary">tilS</name>
    <name evidence="10" type="ORF">EAX61_12695</name>
</gene>
<evidence type="ECO:0000256" key="3">
    <source>
        <dbReference type="ARBA" id="ARBA00022598"/>
    </source>
</evidence>
<proteinExistence type="inferred from homology"/>
<dbReference type="PANTHER" id="PTHR43033">
    <property type="entry name" value="TRNA(ILE)-LYSIDINE SYNTHASE-RELATED"/>
    <property type="match status" value="1"/>
</dbReference>
<accession>A0A3M0GHV1</accession>
<evidence type="ECO:0000259" key="9">
    <source>
        <dbReference type="SMART" id="SM00977"/>
    </source>
</evidence>
<dbReference type="InterPro" id="IPR014729">
    <property type="entry name" value="Rossmann-like_a/b/a_fold"/>
</dbReference>
<dbReference type="NCBIfam" id="TIGR02433">
    <property type="entry name" value="lysidine_TilS_C"/>
    <property type="match status" value="1"/>
</dbReference>
<evidence type="ECO:0000256" key="7">
    <source>
        <dbReference type="ARBA" id="ARBA00048539"/>
    </source>
</evidence>
<dbReference type="InterPro" id="IPR011063">
    <property type="entry name" value="TilS/TtcA_N"/>
</dbReference>
<organism evidence="10 11">
    <name type="scientific">Dokdonia sinensis</name>
    <dbReference type="NCBI Taxonomy" id="2479847"/>
    <lineage>
        <taxon>Bacteria</taxon>
        <taxon>Pseudomonadati</taxon>
        <taxon>Bacteroidota</taxon>
        <taxon>Flavobacteriia</taxon>
        <taxon>Flavobacteriales</taxon>
        <taxon>Flavobacteriaceae</taxon>
        <taxon>Dokdonia</taxon>
    </lineage>
</organism>
<keyword evidence="11" id="KW-1185">Reference proteome</keyword>
<feature type="binding site" evidence="8">
    <location>
        <begin position="26"/>
        <end position="31"/>
    </location>
    <ligand>
        <name>ATP</name>
        <dbReference type="ChEBI" id="CHEBI:30616"/>
    </ligand>
</feature>
<comment type="caution">
    <text evidence="10">The sequence shown here is derived from an EMBL/GenBank/DDBJ whole genome shotgun (WGS) entry which is preliminary data.</text>
</comment>
<dbReference type="InterPro" id="IPR012094">
    <property type="entry name" value="tRNA_Ile_lys_synt"/>
</dbReference>
<comment type="domain">
    <text evidence="8">The N-terminal region contains the highly conserved SGGXDS motif, predicted to be a P-loop motif involved in ATP binding.</text>
</comment>
<keyword evidence="2 8" id="KW-0963">Cytoplasm</keyword>
<dbReference type="Pfam" id="PF11734">
    <property type="entry name" value="TilS_C"/>
    <property type="match status" value="1"/>
</dbReference>
<comment type="similarity">
    <text evidence="8">Belongs to the tRNA(Ile)-lysidine synthase family.</text>
</comment>
<dbReference type="AlphaFoldDB" id="A0A3M0GHV1"/>
<name>A0A3M0GHV1_9FLAO</name>
<dbReference type="Gene3D" id="3.40.50.620">
    <property type="entry name" value="HUPs"/>
    <property type="match status" value="1"/>
</dbReference>
<dbReference type="Pfam" id="PF01171">
    <property type="entry name" value="ATP_bind_3"/>
    <property type="match status" value="1"/>
</dbReference>
<dbReference type="Proteomes" id="UP000281985">
    <property type="component" value="Unassembled WGS sequence"/>
</dbReference>
<dbReference type="GO" id="GO:0005524">
    <property type="term" value="F:ATP binding"/>
    <property type="evidence" value="ECO:0007669"/>
    <property type="project" value="UniProtKB-UniRule"/>
</dbReference>
<dbReference type="SMART" id="SM00977">
    <property type="entry name" value="TilS_C"/>
    <property type="match status" value="1"/>
</dbReference>
<dbReference type="EMBL" id="REFV01000013">
    <property type="protein sequence ID" value="RMB56916.1"/>
    <property type="molecule type" value="Genomic_DNA"/>
</dbReference>
<dbReference type="SUPFAM" id="SSF52402">
    <property type="entry name" value="Adenine nucleotide alpha hydrolases-like"/>
    <property type="match status" value="1"/>
</dbReference>
<keyword evidence="5 8" id="KW-0547">Nucleotide-binding</keyword>
<evidence type="ECO:0000256" key="6">
    <source>
        <dbReference type="ARBA" id="ARBA00022840"/>
    </source>
</evidence>
<comment type="function">
    <text evidence="8">Ligates lysine onto the cytidine present at position 34 of the AUA codon-specific tRNA(Ile) that contains the anticodon CAU, in an ATP-dependent manner. Cytidine is converted to lysidine, thus changing the amino acid specificity of the tRNA from methionine to isoleucine.</text>
</comment>
<dbReference type="GO" id="GO:0005737">
    <property type="term" value="C:cytoplasm"/>
    <property type="evidence" value="ECO:0007669"/>
    <property type="project" value="UniProtKB-SubCell"/>
</dbReference>
<keyword evidence="6 8" id="KW-0067">ATP-binding</keyword>
<evidence type="ECO:0000256" key="4">
    <source>
        <dbReference type="ARBA" id="ARBA00022694"/>
    </source>
</evidence>
<reference evidence="10 11" key="1">
    <citation type="submission" date="2018-10" db="EMBL/GenBank/DDBJ databases">
        <title>Dokdonia luteus sp. nov., isolated from sea water.</title>
        <authorList>
            <person name="Zhou L.Y."/>
            <person name="Du Z.J."/>
        </authorList>
    </citation>
    <scope>NUCLEOTIDE SEQUENCE [LARGE SCALE GENOMIC DNA]</scope>
    <source>
        <strain evidence="10 11">SH27</strain>
    </source>
</reference>
<dbReference type="SUPFAM" id="SSF56037">
    <property type="entry name" value="PheT/TilS domain"/>
    <property type="match status" value="1"/>
</dbReference>
<comment type="catalytic activity">
    <reaction evidence="7 8">
        <text>cytidine(34) in tRNA(Ile2) + L-lysine + ATP = lysidine(34) in tRNA(Ile2) + AMP + diphosphate + H(+)</text>
        <dbReference type="Rhea" id="RHEA:43744"/>
        <dbReference type="Rhea" id="RHEA-COMP:10625"/>
        <dbReference type="Rhea" id="RHEA-COMP:10670"/>
        <dbReference type="ChEBI" id="CHEBI:15378"/>
        <dbReference type="ChEBI" id="CHEBI:30616"/>
        <dbReference type="ChEBI" id="CHEBI:32551"/>
        <dbReference type="ChEBI" id="CHEBI:33019"/>
        <dbReference type="ChEBI" id="CHEBI:82748"/>
        <dbReference type="ChEBI" id="CHEBI:83665"/>
        <dbReference type="ChEBI" id="CHEBI:456215"/>
        <dbReference type="EC" id="6.3.4.19"/>
    </reaction>
</comment>
<comment type="subcellular location">
    <subcellularLocation>
        <location evidence="1 8">Cytoplasm</location>
    </subcellularLocation>
</comment>
<dbReference type="EC" id="6.3.4.19" evidence="8"/>
<feature type="domain" description="Lysidine-tRNA(Ile) synthetase C-terminal" evidence="9">
    <location>
        <begin position="373"/>
        <end position="445"/>
    </location>
</feature>
<dbReference type="GO" id="GO:0032267">
    <property type="term" value="F:tRNA(Ile)-lysidine synthase activity"/>
    <property type="evidence" value="ECO:0007669"/>
    <property type="project" value="UniProtKB-EC"/>
</dbReference>
<evidence type="ECO:0000256" key="5">
    <source>
        <dbReference type="ARBA" id="ARBA00022741"/>
    </source>
</evidence>
<dbReference type="OrthoDB" id="9807403at2"/>
<dbReference type="PANTHER" id="PTHR43033:SF1">
    <property type="entry name" value="TRNA(ILE)-LYSIDINE SYNTHASE-RELATED"/>
    <property type="match status" value="1"/>
</dbReference>
<sequence length="452" mass="51562">MKAHFEKHIREHFPFLFKSKILLAVSGGLDSTVLTHLCHNLGLDIGIAHCNFMLRGEESDGDEAFVREYASGHNIPFYVKRFDTSAPACRTGRFAKANKTSTQITARNLRYEWFDHLLDAEGYDYLLTAHHANDSLETMLINMGRGTGIDGLTGIPEVNGKTVRVLLPFSRKRIKDYATSHNIAWREDRSNASDDYLRNHLRHHAIPALEDGISNFLQGASKTQEHLKQAQQLLSVYTQELKVKFTQPYLLNNVTAGVSIDIKGIQSHPAPEAVLYALLNMYGFTAWDDISALMDGQTGKQVFSATHRLLKDRTRLLLLPIQEESTEAYFLWEENEAQQELPSGVLHKEITKSDEVAGRNSIIVDESLLHFPLTVRRWKEGDSFQPFGMDGRKKLSKYFKDEKLSLIEKEKIWLLCAGDDIVWIINQRADDRFKITKNTTQRLLITYNDTTH</sequence>
<evidence type="ECO:0000256" key="2">
    <source>
        <dbReference type="ARBA" id="ARBA00022490"/>
    </source>
</evidence>
<dbReference type="HAMAP" id="MF_01161">
    <property type="entry name" value="tRNA_Ile_lys_synt"/>
    <property type="match status" value="1"/>
</dbReference>
<evidence type="ECO:0000256" key="1">
    <source>
        <dbReference type="ARBA" id="ARBA00004496"/>
    </source>
</evidence>
<dbReference type="NCBIfam" id="TIGR02432">
    <property type="entry name" value="lysidine_TilS_N"/>
    <property type="match status" value="1"/>
</dbReference>
<evidence type="ECO:0000313" key="10">
    <source>
        <dbReference type="EMBL" id="RMB56916.1"/>
    </source>
</evidence>
<keyword evidence="3 8" id="KW-0436">Ligase</keyword>